<evidence type="ECO:0000256" key="1">
    <source>
        <dbReference type="ARBA" id="ARBA00004389"/>
    </source>
</evidence>
<keyword evidence="9" id="KW-0325">Glycoprotein</keyword>
<dbReference type="GO" id="GO:0005789">
    <property type="term" value="C:endoplasmic reticulum membrane"/>
    <property type="evidence" value="ECO:0007669"/>
    <property type="project" value="UniProtKB-SubCell"/>
</dbReference>
<keyword evidence="4" id="KW-0337">GPI-anchor biosynthesis</keyword>
<feature type="chain" id="PRO_5015587293" description="Protein PBN1" evidence="11">
    <location>
        <begin position="20"/>
        <end position="644"/>
    </location>
</feature>
<evidence type="ECO:0000256" key="8">
    <source>
        <dbReference type="ARBA" id="ARBA00023136"/>
    </source>
</evidence>
<feature type="signal peptide" evidence="11">
    <location>
        <begin position="1"/>
        <end position="19"/>
    </location>
</feature>
<dbReference type="Pfam" id="PF08320">
    <property type="entry name" value="PIG-X"/>
    <property type="match status" value="1"/>
</dbReference>
<dbReference type="STRING" id="133385.A0A2T9YMU6"/>
<evidence type="ECO:0000313" key="12">
    <source>
        <dbReference type="EMBL" id="PVU93673.1"/>
    </source>
</evidence>
<keyword evidence="13" id="KW-1185">Reference proteome</keyword>
<evidence type="ECO:0000256" key="4">
    <source>
        <dbReference type="ARBA" id="ARBA00022502"/>
    </source>
</evidence>
<organism evidence="12 13">
    <name type="scientific">Smittium simulii</name>
    <dbReference type="NCBI Taxonomy" id="133385"/>
    <lineage>
        <taxon>Eukaryota</taxon>
        <taxon>Fungi</taxon>
        <taxon>Fungi incertae sedis</taxon>
        <taxon>Zoopagomycota</taxon>
        <taxon>Kickxellomycotina</taxon>
        <taxon>Harpellomycetes</taxon>
        <taxon>Harpellales</taxon>
        <taxon>Legeriomycetaceae</taxon>
        <taxon>Smittium</taxon>
    </lineage>
</organism>
<evidence type="ECO:0000256" key="10">
    <source>
        <dbReference type="SAM" id="Phobius"/>
    </source>
</evidence>
<gene>
    <name evidence="12" type="ORF">BB561_003110</name>
</gene>
<keyword evidence="7 10" id="KW-1133">Transmembrane helix</keyword>
<evidence type="ECO:0008006" key="14">
    <source>
        <dbReference type="Google" id="ProtNLM"/>
    </source>
</evidence>
<dbReference type="PANTHER" id="PTHR28650:SF1">
    <property type="entry name" value="PHOSPHATIDYLINOSITOL-GLYCAN BIOSYNTHESIS CLASS X PROTEIN"/>
    <property type="match status" value="1"/>
</dbReference>
<dbReference type="InterPro" id="IPR013233">
    <property type="entry name" value="PIG-X/PBN1"/>
</dbReference>
<evidence type="ECO:0000256" key="2">
    <source>
        <dbReference type="ARBA" id="ARBA00004687"/>
    </source>
</evidence>
<feature type="transmembrane region" description="Helical" evidence="10">
    <location>
        <begin position="610"/>
        <end position="631"/>
    </location>
</feature>
<comment type="subcellular location">
    <subcellularLocation>
        <location evidence="1">Endoplasmic reticulum membrane</location>
        <topology evidence="1">Single-pass membrane protein</topology>
    </subcellularLocation>
</comment>
<evidence type="ECO:0000256" key="11">
    <source>
        <dbReference type="SAM" id="SignalP"/>
    </source>
</evidence>
<keyword evidence="6" id="KW-0256">Endoplasmic reticulum</keyword>
<comment type="caution">
    <text evidence="12">The sequence shown here is derived from an EMBL/GenBank/DDBJ whole genome shotgun (WGS) entry which is preliminary data.</text>
</comment>
<dbReference type="AlphaFoldDB" id="A0A2T9YMU6"/>
<comment type="similarity">
    <text evidence="3">Belongs to the PIGX family.</text>
</comment>
<dbReference type="EMBL" id="MBFR01000120">
    <property type="protein sequence ID" value="PVU93673.1"/>
    <property type="molecule type" value="Genomic_DNA"/>
</dbReference>
<dbReference type="InterPro" id="IPR040039">
    <property type="entry name" value="PIGX"/>
</dbReference>
<evidence type="ECO:0000256" key="5">
    <source>
        <dbReference type="ARBA" id="ARBA00022692"/>
    </source>
</evidence>
<name>A0A2T9YMU6_9FUNG</name>
<dbReference type="PANTHER" id="PTHR28650">
    <property type="entry name" value="PHOSPHATIDYLINOSITOL-GLYCAN BIOSYNTHESIS CLASS X PROTEIN"/>
    <property type="match status" value="1"/>
</dbReference>
<dbReference type="SMART" id="SM00780">
    <property type="entry name" value="PIG-X"/>
    <property type="match status" value="1"/>
</dbReference>
<evidence type="ECO:0000256" key="3">
    <source>
        <dbReference type="ARBA" id="ARBA00010345"/>
    </source>
</evidence>
<dbReference type="OrthoDB" id="5546453at2759"/>
<keyword evidence="8 10" id="KW-0472">Membrane</keyword>
<reference evidence="12 13" key="1">
    <citation type="journal article" date="2018" name="MBio">
        <title>Comparative Genomics Reveals the Core Gene Toolbox for the Fungus-Insect Symbiosis.</title>
        <authorList>
            <person name="Wang Y."/>
            <person name="Stata M."/>
            <person name="Wang W."/>
            <person name="Stajich J.E."/>
            <person name="White M.M."/>
            <person name="Moncalvo J.M."/>
        </authorList>
    </citation>
    <scope>NUCLEOTIDE SEQUENCE [LARGE SCALE GENOMIC DNA]</scope>
    <source>
        <strain evidence="12 13">SWE-8-4</strain>
    </source>
</reference>
<comment type="pathway">
    <text evidence="2">Glycolipid biosynthesis; glycosylphosphatidylinositol-anchor biosynthesis.</text>
</comment>
<keyword evidence="11" id="KW-0732">Signal</keyword>
<dbReference type="UniPathway" id="UPA00196"/>
<proteinExistence type="inferred from homology"/>
<keyword evidence="5 10" id="KW-0812">Transmembrane</keyword>
<dbReference type="Proteomes" id="UP000245383">
    <property type="component" value="Unassembled WGS sequence"/>
</dbReference>
<accession>A0A2T9YMU6</accession>
<sequence length="644" mass="74458">MLRAFFLLFLLLVQQSIYASDNPSSPDFHFSSTNHLFFSNKGQPKPYLYIDSHQRNYNPYTPIPGYSISNLKSGYRTFFQTSKNDSVDFKKILVVENNKSLLNAKTQDAFYALEESFLPELENDGLHIILITKRKISREIWQSTLAQIEPETLFKHLNQTTLSIDQFINIKQKNSDYEVLYYFSDYLKLNYDMKLPYHNTLKQFKPVEQNKSLLYSGFCNLILDSSIRQSTLRTQYSIEFINNHNNFTQVQIEGQLFSFIDSNHNDQNESIPLVNINNQNATVGIFQFDNTKIFNITTVDSWTGTVQKILSNTEPISIPKESVFAISKTFSKDFISLSMKNNLNENYFQSLDKNFEVPVIVSTENPRNFHPQILLSIDSKNLLKSHHHIINKCSLGIMLPLSKNYFFDPYQLYSMKNKMGDISHFGTIELEAPAEAKNVLQWGSVLQLEFPTSNTARAKDVNGADITFDSINPFNSITNTIKIPIHARYRLPEIFKDIGFSDLYSNNKQTSYGYVYEKIKFPIVYWNCQKHNPTITLHSPLIDIQFPISANLVLISPNLLERSTTKASTRLFQAQIYINQSNTLSNSVDNKLEKVLIVRMPVPNYKLSFIVKWVTLLVVIYATLYFISAIYRHSKIIRHNLKAE</sequence>
<evidence type="ECO:0000313" key="13">
    <source>
        <dbReference type="Proteomes" id="UP000245383"/>
    </source>
</evidence>
<evidence type="ECO:0000256" key="9">
    <source>
        <dbReference type="ARBA" id="ARBA00023180"/>
    </source>
</evidence>
<evidence type="ECO:0000256" key="7">
    <source>
        <dbReference type="ARBA" id="ARBA00022989"/>
    </source>
</evidence>
<protein>
    <recommendedName>
        <fullName evidence="14">Protein PBN1</fullName>
    </recommendedName>
</protein>
<dbReference type="GO" id="GO:0006506">
    <property type="term" value="P:GPI anchor biosynthetic process"/>
    <property type="evidence" value="ECO:0007669"/>
    <property type="project" value="UniProtKB-UniPathway"/>
</dbReference>
<evidence type="ECO:0000256" key="6">
    <source>
        <dbReference type="ARBA" id="ARBA00022824"/>
    </source>
</evidence>